<sequence length="98" mass="10981">MAPCSGKFTGEEGIEGHQQPRAARANEARAQTVWSRDAACTGRPSEKRRQPSSSVDEASQPRGEERVNVCVLQPLVFSCRRRHVSLHHINYLRAYPPL</sequence>
<dbReference type="Proteomes" id="UP000001055">
    <property type="component" value="Unassembled WGS sequence"/>
</dbReference>
<organism evidence="2 3">
    <name type="scientific">Phaeosphaeria nodorum (strain SN15 / ATCC MYA-4574 / FGSC 10173)</name>
    <name type="common">Glume blotch fungus</name>
    <name type="synonym">Parastagonospora nodorum</name>
    <dbReference type="NCBI Taxonomy" id="321614"/>
    <lineage>
        <taxon>Eukaryota</taxon>
        <taxon>Fungi</taxon>
        <taxon>Dikarya</taxon>
        <taxon>Ascomycota</taxon>
        <taxon>Pezizomycotina</taxon>
        <taxon>Dothideomycetes</taxon>
        <taxon>Pleosporomycetidae</taxon>
        <taxon>Pleosporales</taxon>
        <taxon>Pleosporineae</taxon>
        <taxon>Phaeosphaeriaceae</taxon>
        <taxon>Parastagonospora</taxon>
    </lineage>
</organism>
<name>Q0U5A9_PHANO</name>
<reference evidence="3" key="1">
    <citation type="journal article" date="2007" name="Plant Cell">
        <title>Dothideomycete-plant interactions illuminated by genome sequencing and EST analysis of the wheat pathogen Stagonospora nodorum.</title>
        <authorList>
            <person name="Hane J.K."/>
            <person name="Lowe R.G."/>
            <person name="Solomon P.S."/>
            <person name="Tan K.C."/>
            <person name="Schoch C.L."/>
            <person name="Spatafora J.W."/>
            <person name="Crous P.W."/>
            <person name="Kodira C."/>
            <person name="Birren B.W."/>
            <person name="Galagan J.E."/>
            <person name="Torriani S.F."/>
            <person name="McDonald B.A."/>
            <person name="Oliver R.P."/>
        </authorList>
    </citation>
    <scope>NUCLEOTIDE SEQUENCE [LARGE SCALE GENOMIC DNA]</scope>
    <source>
        <strain evidence="3">SN15 / ATCC MYA-4574 / FGSC 10173</strain>
    </source>
</reference>
<evidence type="ECO:0000313" key="2">
    <source>
        <dbReference type="EMBL" id="EAT79382.1"/>
    </source>
</evidence>
<proteinExistence type="predicted"/>
<dbReference type="EMBL" id="CH445349">
    <property type="protein sequence ID" value="EAT79382.1"/>
    <property type="molecule type" value="Genomic_DNA"/>
</dbReference>
<dbReference type="RefSeq" id="XP_001803269.1">
    <property type="nucleotide sequence ID" value="XM_001803217.1"/>
</dbReference>
<dbReference type="HOGENOM" id="CLU_2334357_0_0_1"/>
<dbReference type="InParanoid" id="Q0U5A9"/>
<gene>
    <name evidence="2" type="ORF">SNOG_13055</name>
</gene>
<feature type="region of interest" description="Disordered" evidence="1">
    <location>
        <begin position="1"/>
        <end position="64"/>
    </location>
</feature>
<accession>Q0U5A9</accession>
<dbReference type="KEGG" id="pno:SNOG_13055"/>
<evidence type="ECO:0000313" key="3">
    <source>
        <dbReference type="Proteomes" id="UP000001055"/>
    </source>
</evidence>
<evidence type="ECO:0000256" key="1">
    <source>
        <dbReference type="SAM" id="MobiDB-lite"/>
    </source>
</evidence>
<dbReference type="AlphaFoldDB" id="Q0U5A9"/>
<dbReference type="GeneID" id="5980184"/>
<protein>
    <submittedName>
        <fullName evidence="2">Uncharacterized protein</fullName>
    </submittedName>
</protein>